<evidence type="ECO:0000313" key="6">
    <source>
        <dbReference type="EMBL" id="PLW76172.1"/>
    </source>
</evidence>
<comment type="caution">
    <text evidence="6">The sequence shown here is derived from an EMBL/GenBank/DDBJ whole genome shotgun (WGS) entry which is preliminary data.</text>
</comment>
<protein>
    <recommendedName>
        <fullName evidence="3">Ribosome maturation factor RimP</fullName>
    </recommendedName>
</protein>
<dbReference type="GO" id="GO:0000028">
    <property type="term" value="P:ribosomal small subunit assembly"/>
    <property type="evidence" value="ECO:0007669"/>
    <property type="project" value="TreeGrafter"/>
</dbReference>
<dbReference type="AlphaFoldDB" id="A0A2N5XNU8"/>
<evidence type="ECO:0000256" key="3">
    <source>
        <dbReference type="HAMAP-Rule" id="MF_01077"/>
    </source>
</evidence>
<dbReference type="GO" id="GO:0006412">
    <property type="term" value="P:translation"/>
    <property type="evidence" value="ECO:0007669"/>
    <property type="project" value="TreeGrafter"/>
</dbReference>
<evidence type="ECO:0000256" key="2">
    <source>
        <dbReference type="ARBA" id="ARBA00022517"/>
    </source>
</evidence>
<evidence type="ECO:0000256" key="1">
    <source>
        <dbReference type="ARBA" id="ARBA00022490"/>
    </source>
</evidence>
<reference evidence="6 7" key="1">
    <citation type="submission" date="2018-01" db="EMBL/GenBank/DDBJ databases">
        <title>The draft genome sequence of Cohaesibacter sp. H1304.</title>
        <authorList>
            <person name="Wang N.-N."/>
            <person name="Du Z.-J."/>
        </authorList>
    </citation>
    <scope>NUCLEOTIDE SEQUENCE [LARGE SCALE GENOMIC DNA]</scope>
    <source>
        <strain evidence="6 7">H1304</strain>
    </source>
</reference>
<dbReference type="InterPro" id="IPR035956">
    <property type="entry name" value="RimP_N_sf"/>
</dbReference>
<dbReference type="RefSeq" id="WP_101534606.1">
    <property type="nucleotide sequence ID" value="NZ_JBFHIU010000002.1"/>
</dbReference>
<dbReference type="SUPFAM" id="SSF74942">
    <property type="entry name" value="YhbC-like, C-terminal domain"/>
    <property type="match status" value="1"/>
</dbReference>
<dbReference type="NCBIfam" id="NF000932">
    <property type="entry name" value="PRK00092.2-5"/>
    <property type="match status" value="1"/>
</dbReference>
<dbReference type="OrthoDB" id="9805006at2"/>
<name>A0A2N5XNU8_9HYPH</name>
<dbReference type="PANTHER" id="PTHR33867:SF1">
    <property type="entry name" value="RIBOSOME MATURATION FACTOR RIMP"/>
    <property type="match status" value="1"/>
</dbReference>
<sequence>MVESSQIEAGREPRLVSQKGLEARVSAIIEPVIEDLGFDLVRVRITGEHGCTVQIMAEMPDGTMTIEGCETISRAISPALDVEDPIDKEYHLEVSSPGVDRPLVRRRDFVAWAGHDAKVELATPIEGRRRYRGILDGVVEQNLKMILPDVPQGTDPNVLVPLDNLSEAKLVMTDELMKLALKAQPDNVVDLAEDLSANRQE</sequence>
<organism evidence="6 7">
    <name type="scientific">Cohaesibacter celericrescens</name>
    <dbReference type="NCBI Taxonomy" id="2067669"/>
    <lineage>
        <taxon>Bacteria</taxon>
        <taxon>Pseudomonadati</taxon>
        <taxon>Pseudomonadota</taxon>
        <taxon>Alphaproteobacteria</taxon>
        <taxon>Hyphomicrobiales</taxon>
        <taxon>Cohaesibacteraceae</taxon>
    </lineage>
</organism>
<dbReference type="InterPro" id="IPR003728">
    <property type="entry name" value="Ribosome_maturation_RimP"/>
</dbReference>
<keyword evidence="2 3" id="KW-0690">Ribosome biogenesis</keyword>
<comment type="similarity">
    <text evidence="3">Belongs to the RimP family.</text>
</comment>
<dbReference type="GO" id="GO:0005829">
    <property type="term" value="C:cytosol"/>
    <property type="evidence" value="ECO:0007669"/>
    <property type="project" value="TreeGrafter"/>
</dbReference>
<dbReference type="Gene3D" id="3.30.300.70">
    <property type="entry name" value="RimP-like superfamily, N-terminal"/>
    <property type="match status" value="1"/>
</dbReference>
<evidence type="ECO:0000259" key="4">
    <source>
        <dbReference type="Pfam" id="PF02576"/>
    </source>
</evidence>
<dbReference type="EMBL" id="PKUQ01000031">
    <property type="protein sequence ID" value="PLW76172.1"/>
    <property type="molecule type" value="Genomic_DNA"/>
</dbReference>
<comment type="function">
    <text evidence="3">Required for maturation of 30S ribosomal subunits.</text>
</comment>
<feature type="domain" description="Ribosome maturation factor RimP N-terminal" evidence="4">
    <location>
        <begin position="28"/>
        <end position="100"/>
    </location>
</feature>
<dbReference type="Pfam" id="PF02576">
    <property type="entry name" value="RimP_N"/>
    <property type="match status" value="1"/>
</dbReference>
<comment type="subcellular location">
    <subcellularLocation>
        <location evidence="3">Cytoplasm</location>
    </subcellularLocation>
</comment>
<dbReference type="SUPFAM" id="SSF75420">
    <property type="entry name" value="YhbC-like, N-terminal domain"/>
    <property type="match status" value="1"/>
</dbReference>
<dbReference type="CDD" id="cd01734">
    <property type="entry name" value="YlxS_C"/>
    <property type="match status" value="1"/>
</dbReference>
<keyword evidence="1 3" id="KW-0963">Cytoplasm</keyword>
<dbReference type="PANTHER" id="PTHR33867">
    <property type="entry name" value="RIBOSOME MATURATION FACTOR RIMP"/>
    <property type="match status" value="1"/>
</dbReference>
<dbReference type="InterPro" id="IPR036847">
    <property type="entry name" value="RimP_C_sf"/>
</dbReference>
<dbReference type="Proteomes" id="UP000234881">
    <property type="component" value="Unassembled WGS sequence"/>
</dbReference>
<evidence type="ECO:0000259" key="5">
    <source>
        <dbReference type="Pfam" id="PF17384"/>
    </source>
</evidence>
<accession>A0A2N5XNU8</accession>
<dbReference type="InterPro" id="IPR028989">
    <property type="entry name" value="RimP_N"/>
</dbReference>
<proteinExistence type="inferred from homology"/>
<dbReference type="InterPro" id="IPR028998">
    <property type="entry name" value="RimP_C"/>
</dbReference>
<dbReference type="Pfam" id="PF17384">
    <property type="entry name" value="DUF150_C"/>
    <property type="match status" value="1"/>
</dbReference>
<gene>
    <name evidence="3" type="primary">rimP</name>
    <name evidence="6" type="ORF">C0081_14775</name>
</gene>
<keyword evidence="7" id="KW-1185">Reference proteome</keyword>
<feature type="domain" description="Ribosome maturation factor RimP C-terminal" evidence="5">
    <location>
        <begin position="103"/>
        <end position="173"/>
    </location>
</feature>
<evidence type="ECO:0000313" key="7">
    <source>
        <dbReference type="Proteomes" id="UP000234881"/>
    </source>
</evidence>
<dbReference type="HAMAP" id="MF_01077">
    <property type="entry name" value="RimP"/>
    <property type="match status" value="1"/>
</dbReference>